<reference evidence="1 2" key="1">
    <citation type="submission" date="2018-06" db="EMBL/GenBank/DDBJ databases">
        <title>The complete genome sequence of a nosiheptide producer Streptomyces actuosus ATCC 25421: deducing the ability of producing a new class III lantibiotics.</title>
        <authorList>
            <person name="Liu W."/>
            <person name="Sun F."/>
            <person name="Hu Y."/>
        </authorList>
    </citation>
    <scope>NUCLEOTIDE SEQUENCE [LARGE SCALE GENOMIC DNA]</scope>
    <source>
        <strain evidence="1 2">ATCC 25421</strain>
    </source>
</reference>
<dbReference type="OrthoDB" id="4335926at2"/>
<dbReference type="Proteomes" id="UP000247634">
    <property type="component" value="Chromosome"/>
</dbReference>
<gene>
    <name evidence="1" type="ORF">DMT42_11165</name>
</gene>
<name>A0A2U9P0V7_STRAS</name>
<evidence type="ECO:0000313" key="2">
    <source>
        <dbReference type="Proteomes" id="UP000247634"/>
    </source>
</evidence>
<dbReference type="EMBL" id="CP029788">
    <property type="protein sequence ID" value="AWT42828.1"/>
    <property type="molecule type" value="Genomic_DNA"/>
</dbReference>
<dbReference type="Pfam" id="PF21848">
    <property type="entry name" value="DUF6907"/>
    <property type="match status" value="1"/>
</dbReference>
<dbReference type="KEGG" id="sact:DMT42_11165"/>
<proteinExistence type="predicted"/>
<accession>A0A2U9P0V7</accession>
<dbReference type="InterPro" id="IPR054202">
    <property type="entry name" value="DUF6907"/>
</dbReference>
<protein>
    <submittedName>
        <fullName evidence="1">Uncharacterized protein</fullName>
    </submittedName>
</protein>
<dbReference type="RefSeq" id="WP_110627749.1">
    <property type="nucleotide sequence ID" value="NZ_CP029788.1"/>
</dbReference>
<evidence type="ECO:0000313" key="1">
    <source>
        <dbReference type="EMBL" id="AWT42828.1"/>
    </source>
</evidence>
<organism evidence="1 2">
    <name type="scientific">Streptomyces actuosus</name>
    <dbReference type="NCBI Taxonomy" id="1885"/>
    <lineage>
        <taxon>Bacteria</taxon>
        <taxon>Bacillati</taxon>
        <taxon>Actinomycetota</taxon>
        <taxon>Actinomycetes</taxon>
        <taxon>Kitasatosporales</taxon>
        <taxon>Streptomycetaceae</taxon>
        <taxon>Streptomyces</taxon>
    </lineage>
</organism>
<sequence length="242" mass="26108">MSTADLPVYGPTEPFGDEDNTPAVIVRVAYLLSRAQLETAFGISFAEVDPDRDPESLTPAEVRSEVEGFLAAQGTLAIAEQQERDRLRGLTREQQAVMRRLAAAVERAYPPGRPAVEPPAVQAPVYGPGTVTLQTLDCGQITIPEPSWCLGHGGELVGYRADVTHSGRPVAAEAGSVEFLVARMSWAPLAERQPEPLPVVDVEGFPSMDSAQLRELAAEAALHAGRLYRLSNELDRARRAEA</sequence>
<keyword evidence="2" id="KW-1185">Reference proteome</keyword>
<dbReference type="AlphaFoldDB" id="A0A2U9P0V7"/>